<dbReference type="InterPro" id="IPR053165">
    <property type="entry name" value="HSI-I_assembly_Hcp1"/>
</dbReference>
<dbReference type="PANTHER" id="PTHR36152">
    <property type="entry name" value="CYTOPLASMIC PROTEIN-RELATED"/>
    <property type="match status" value="1"/>
</dbReference>
<reference evidence="2 3" key="1">
    <citation type="submission" date="2024-07" db="EMBL/GenBank/DDBJ databases">
        <title>Uliginosibacterium flavum JJ3220;KACC:17644.</title>
        <authorList>
            <person name="Kim M.K."/>
        </authorList>
    </citation>
    <scope>NUCLEOTIDE SEQUENCE [LARGE SCALE GENOMIC DNA]</scope>
    <source>
        <strain evidence="2 3">KACC:17644</strain>
    </source>
</reference>
<protein>
    <submittedName>
        <fullName evidence="2">Type VI secretion system tube protein Hcp</fullName>
    </submittedName>
</protein>
<dbReference type="InterPro" id="IPR008514">
    <property type="entry name" value="T6SS_Hcp"/>
</dbReference>
<keyword evidence="3" id="KW-1185">Reference proteome</keyword>
<gene>
    <name evidence="2" type="ORF">ABXR19_00065</name>
</gene>
<accession>A0ABV2TF56</accession>
<dbReference type="PANTHER" id="PTHR36152:SF5">
    <property type="entry name" value="PROTEIN HCP1"/>
    <property type="match status" value="1"/>
</dbReference>
<dbReference type="Pfam" id="PF05638">
    <property type="entry name" value="T6SS_HCP"/>
    <property type="match status" value="1"/>
</dbReference>
<proteinExistence type="predicted"/>
<name>A0ABV2TF56_9RHOO</name>
<feature type="region of interest" description="Disordered" evidence="1">
    <location>
        <begin position="174"/>
        <end position="193"/>
    </location>
</feature>
<organism evidence="2 3">
    <name type="scientific">Uliginosibacterium flavum</name>
    <dbReference type="NCBI Taxonomy" id="1396831"/>
    <lineage>
        <taxon>Bacteria</taxon>
        <taxon>Pseudomonadati</taxon>
        <taxon>Pseudomonadota</taxon>
        <taxon>Betaproteobacteria</taxon>
        <taxon>Rhodocyclales</taxon>
        <taxon>Zoogloeaceae</taxon>
        <taxon>Uliginosibacterium</taxon>
    </lineage>
</organism>
<dbReference type="EMBL" id="JBEWZI010000001">
    <property type="protein sequence ID" value="MET7012566.1"/>
    <property type="molecule type" value="Genomic_DNA"/>
</dbReference>
<evidence type="ECO:0000313" key="3">
    <source>
        <dbReference type="Proteomes" id="UP001549691"/>
    </source>
</evidence>
<comment type="caution">
    <text evidence="2">The sequence shown here is derived from an EMBL/GenBank/DDBJ whole genome shotgun (WGS) entry which is preliminary data.</text>
</comment>
<dbReference type="Proteomes" id="UP001549691">
    <property type="component" value="Unassembled WGS sequence"/>
</dbReference>
<dbReference type="InterPro" id="IPR036624">
    <property type="entry name" value="Hcp1-lik_sf"/>
</dbReference>
<sequence>MSLQIASVAGAICTFAGRKKIMAGLNGRGDMFIKIEGARSGVFKGESRDPAHLDEIELIGWSWGMEGNASATVSAGGRSAGANQVSVRELEIVKPVDAATTGLMSALRSNEVLKTATLSVRKAGGASPVEYLKIILEKARVRSVDLLTGAGGAEEQIAERIRISFQKITVEYRPQQAQGSGGGTSSFTTELEQ</sequence>
<evidence type="ECO:0000256" key="1">
    <source>
        <dbReference type="SAM" id="MobiDB-lite"/>
    </source>
</evidence>
<dbReference type="Gene3D" id="2.30.110.20">
    <property type="entry name" value="Hcp1-like"/>
    <property type="match status" value="1"/>
</dbReference>
<dbReference type="SUPFAM" id="SSF141452">
    <property type="entry name" value="Hcp1-like"/>
    <property type="match status" value="1"/>
</dbReference>
<evidence type="ECO:0000313" key="2">
    <source>
        <dbReference type="EMBL" id="MET7012566.1"/>
    </source>
</evidence>